<keyword evidence="5" id="KW-1185">Reference proteome</keyword>
<dbReference type="InterPro" id="IPR033734">
    <property type="entry name" value="Jacalin-like_lectin_dom_plant"/>
</dbReference>
<dbReference type="Proteomes" id="UP000824890">
    <property type="component" value="Unassembled WGS sequence"/>
</dbReference>
<dbReference type="PANTHER" id="PTHR47293:SF27">
    <property type="entry name" value="JACALIN-TYPE LECTIN DOMAIN-CONTAINING PROTEIN"/>
    <property type="match status" value="1"/>
</dbReference>
<dbReference type="InterPro" id="IPR036404">
    <property type="entry name" value="Jacalin-like_lectin_dom_sf"/>
</dbReference>
<proteinExistence type="inferred from homology"/>
<dbReference type="InterPro" id="IPR001229">
    <property type="entry name" value="Jacalin-like_lectin_dom"/>
</dbReference>
<comment type="caution">
    <text evidence="4">The sequence shown here is derived from an EMBL/GenBank/DDBJ whole genome shotgun (WGS) entry which is preliminary data.</text>
</comment>
<evidence type="ECO:0000259" key="3">
    <source>
        <dbReference type="PROSITE" id="PS51752"/>
    </source>
</evidence>
<feature type="domain" description="Jacalin-type lectin" evidence="3">
    <location>
        <begin position="675"/>
        <end position="793"/>
    </location>
</feature>
<dbReference type="PROSITE" id="PS51752">
    <property type="entry name" value="JACALIN_LECTIN"/>
    <property type="match status" value="5"/>
</dbReference>
<feature type="domain" description="Jacalin-type lectin" evidence="3">
    <location>
        <begin position="114"/>
        <end position="225"/>
    </location>
</feature>
<feature type="non-terminal residue" evidence="4">
    <location>
        <position position="1"/>
    </location>
</feature>
<evidence type="ECO:0000313" key="4">
    <source>
        <dbReference type="EMBL" id="KAH0882543.1"/>
    </source>
</evidence>
<feature type="domain" description="Jacalin-type lectin" evidence="3">
    <location>
        <begin position="524"/>
        <end position="665"/>
    </location>
</feature>
<accession>A0ABQ7ZQR1</accession>
<reference evidence="4 5" key="1">
    <citation type="submission" date="2021-05" db="EMBL/GenBank/DDBJ databases">
        <title>Genome Assembly of Synthetic Allotetraploid Brassica napus Reveals Homoeologous Exchanges between Subgenomes.</title>
        <authorList>
            <person name="Davis J.T."/>
        </authorList>
    </citation>
    <scope>NUCLEOTIDE SEQUENCE [LARGE SCALE GENOMIC DNA]</scope>
    <source>
        <strain evidence="5">cv. Da-Ae</strain>
        <tissue evidence="4">Seedling</tissue>
    </source>
</reference>
<organism evidence="4 5">
    <name type="scientific">Brassica napus</name>
    <name type="common">Rape</name>
    <dbReference type="NCBI Taxonomy" id="3708"/>
    <lineage>
        <taxon>Eukaryota</taxon>
        <taxon>Viridiplantae</taxon>
        <taxon>Streptophyta</taxon>
        <taxon>Embryophyta</taxon>
        <taxon>Tracheophyta</taxon>
        <taxon>Spermatophyta</taxon>
        <taxon>Magnoliopsida</taxon>
        <taxon>eudicotyledons</taxon>
        <taxon>Gunneridae</taxon>
        <taxon>Pentapetalae</taxon>
        <taxon>rosids</taxon>
        <taxon>malvids</taxon>
        <taxon>Brassicales</taxon>
        <taxon>Brassicaceae</taxon>
        <taxon>Brassiceae</taxon>
        <taxon>Brassica</taxon>
    </lineage>
</organism>
<dbReference type="Pfam" id="PF01419">
    <property type="entry name" value="Jacalin"/>
    <property type="match status" value="6"/>
</dbReference>
<dbReference type="CDD" id="cd09612">
    <property type="entry name" value="Jacalin"/>
    <property type="match status" value="4"/>
</dbReference>
<sequence>TQLRPGDNVALRTLRICQDDCRITYLEFEYFVIDFPNEYIQSVEATNDKPKLFRNTVITSIKLETSKGRTSIFGYEVGKKFMLVKTGYSLVGFHGKEGEAIDALGAYFENVLTSPTPTASIPGIVDTWDDGDYDCVKKIQIGLYDEGVSFLKFEYIKGNELVSGDGHGKMTSLGAKEFVLEDGEYLTAVEVSYIAMAGTPYPKVASLRFKTNKRESALFGMDAGSMARMYRKLATCGGEGGSEWDDDVYEGVRKVYVGQDLSRITYIKFDYVKFDGEVVTREYGTESQHPKEFEVQYPDEHIISVEGSYKKVDLYATDVITSLVFKTSKGSRRFALDIFSPSPSSLSLSIRRWRFAGSEESSVHIDRSSAEFGFRVSSSRPSLAVDGYFRRRRLFSSISPLFFLRLETISAAVTNSHEPVNIGLPKLASKKFTYHGSPTMGIKHRHIMRQKVAADDNRGCSGRPTKHLSKHLLSLTSSTGPASSSTGPDQGKKIVGFHGRSGDALDALGVYFVHDSLTTSLPPLYKLDAQGGTEGLIWDDGSYDAVKTLRICQDDCRIAYLEFEYDKGGKSEKFQHGVKGGTPAEFVLDYPDEYIKTVEATYDKPKLFQNTVITSLTFQTSKGRASFFGYKVGKKFVLEQKDRRLVGFHGTEGDAIDALGAYFAPIPAPTPLIPAKKLPSVRGNGGVTWDDGVYDDVKKIYVGQGNDGVSFVKFEYIKGTSLVTGDDHGKMTLLGAEEFVLEDGEYLTALVGYYDKIFGVEEPFTLGENGQKIVGFHGQASDVIHSVGVTVVPITTE</sequence>
<protein>
    <recommendedName>
        <fullName evidence="3">Jacalin-type lectin domain-containing protein</fullName>
    </recommendedName>
</protein>
<dbReference type="SUPFAM" id="SSF51101">
    <property type="entry name" value="Mannose-binding lectins"/>
    <property type="match status" value="6"/>
</dbReference>
<dbReference type="EMBL" id="JAGKQM010000014">
    <property type="protein sequence ID" value="KAH0882543.1"/>
    <property type="molecule type" value="Genomic_DNA"/>
</dbReference>
<dbReference type="PANTHER" id="PTHR47293">
    <property type="entry name" value="JACALIN-RELATED LECTIN 3"/>
    <property type="match status" value="1"/>
</dbReference>
<evidence type="ECO:0000313" key="5">
    <source>
        <dbReference type="Proteomes" id="UP000824890"/>
    </source>
</evidence>
<gene>
    <name evidence="4" type="ORF">HID58_058639</name>
</gene>
<feature type="domain" description="Jacalin-type lectin" evidence="3">
    <location>
        <begin position="230"/>
        <end position="378"/>
    </location>
</feature>
<feature type="domain" description="Jacalin-type lectin" evidence="3">
    <location>
        <begin position="1"/>
        <end position="110"/>
    </location>
</feature>
<dbReference type="SMART" id="SM00915">
    <property type="entry name" value="Jacalin"/>
    <property type="match status" value="5"/>
</dbReference>
<dbReference type="Gene3D" id="2.100.10.30">
    <property type="entry name" value="Jacalin-like lectin domain"/>
    <property type="match status" value="7"/>
</dbReference>
<comment type="similarity">
    <text evidence="1">Belongs to the jacalin lectin family.</text>
</comment>
<evidence type="ECO:0000256" key="1">
    <source>
        <dbReference type="ARBA" id="ARBA00006568"/>
    </source>
</evidence>
<keyword evidence="2" id="KW-0430">Lectin</keyword>
<name>A0ABQ7ZQR1_BRANA</name>
<evidence type="ECO:0000256" key="2">
    <source>
        <dbReference type="ARBA" id="ARBA00022734"/>
    </source>
</evidence>